<sequence>MTLLCSSSWNEGPVVTLGGYRQRAASLDSVVTAMKLERNSLLRQLLTAAPANLSMAKQPRPARIEAARLDAAVLACRPCTTVLTQVTPKKSPRRLSRDSFVPLKSKSQRREDFHDTTPPLEQLELEDKAAVCAKKRRSLGPTVALLTDASPPLLSRGDSINSNTSTNSLNSANSSSNDRKSPSTDSGFESSSPASPESTLGDTQSAVPPLFVSGKPSELPKASPQARSQCQWQWCSLSFENDTLLFDHVIESHIRPLKPSEPAHNTRRRRSNSDIGLLQCRWGQCSMKLERGEVDKRYAWLEDHFTTRHPGRALPYPCLIAGCQQRFSFKRALADHLRSGHEKLRAAAKRDNSDSSAACDDSQKRLKRRSEHLPSLYAITVDPKMDFLDAGTGDVLAARLLAMETARRRRLTPAVANDEARGAARRKMRRVTVHEVLGTSKKRAVAAATAYSNATPLVDRCRTRPVLCALFARIGASKVAVLH</sequence>
<feature type="region of interest" description="Disordered" evidence="2">
    <location>
        <begin position="148"/>
        <end position="223"/>
    </location>
</feature>
<proteinExistence type="predicted"/>
<organism evidence="4 5">
    <name type="scientific">Plectus sambesii</name>
    <dbReference type="NCBI Taxonomy" id="2011161"/>
    <lineage>
        <taxon>Eukaryota</taxon>
        <taxon>Metazoa</taxon>
        <taxon>Ecdysozoa</taxon>
        <taxon>Nematoda</taxon>
        <taxon>Chromadorea</taxon>
        <taxon>Plectida</taxon>
        <taxon>Plectina</taxon>
        <taxon>Plectoidea</taxon>
        <taxon>Plectidae</taxon>
        <taxon>Plectus</taxon>
    </lineage>
</organism>
<accession>A0A914WIR3</accession>
<feature type="region of interest" description="Disordered" evidence="2">
    <location>
        <begin position="344"/>
        <end position="366"/>
    </location>
</feature>
<dbReference type="Proteomes" id="UP000887566">
    <property type="component" value="Unplaced"/>
</dbReference>
<dbReference type="PROSITE" id="PS00028">
    <property type="entry name" value="ZINC_FINGER_C2H2_1"/>
    <property type="match status" value="1"/>
</dbReference>
<keyword evidence="4" id="KW-1185">Reference proteome</keyword>
<dbReference type="PROSITE" id="PS50157">
    <property type="entry name" value="ZINC_FINGER_C2H2_2"/>
    <property type="match status" value="1"/>
</dbReference>
<feature type="compositionally biased region" description="Low complexity" evidence="2">
    <location>
        <begin position="159"/>
        <end position="176"/>
    </location>
</feature>
<feature type="compositionally biased region" description="Polar residues" evidence="2">
    <location>
        <begin position="183"/>
        <end position="206"/>
    </location>
</feature>
<evidence type="ECO:0000256" key="1">
    <source>
        <dbReference type="PROSITE-ProRule" id="PRU00042"/>
    </source>
</evidence>
<keyword evidence="1" id="KW-0863">Zinc-finger</keyword>
<dbReference type="InterPro" id="IPR013087">
    <property type="entry name" value="Znf_C2H2_type"/>
</dbReference>
<name>A0A914WIR3_9BILA</name>
<evidence type="ECO:0000313" key="5">
    <source>
        <dbReference type="WBParaSite" id="PSAMB.scaffold4231size15259.g23805.t1"/>
    </source>
</evidence>
<dbReference type="SMART" id="SM00355">
    <property type="entry name" value="ZnF_C2H2"/>
    <property type="match status" value="3"/>
</dbReference>
<evidence type="ECO:0000313" key="4">
    <source>
        <dbReference type="Proteomes" id="UP000887566"/>
    </source>
</evidence>
<dbReference type="Gene3D" id="3.30.160.60">
    <property type="entry name" value="Classic Zinc Finger"/>
    <property type="match status" value="1"/>
</dbReference>
<feature type="domain" description="C2H2-type" evidence="3">
    <location>
        <begin position="316"/>
        <end position="346"/>
    </location>
</feature>
<dbReference type="WBParaSite" id="PSAMB.scaffold4231size15259.g23805.t1">
    <property type="protein sequence ID" value="PSAMB.scaffold4231size15259.g23805.t1"/>
    <property type="gene ID" value="PSAMB.scaffold4231size15259.g23805"/>
</dbReference>
<evidence type="ECO:0000256" key="2">
    <source>
        <dbReference type="SAM" id="MobiDB-lite"/>
    </source>
</evidence>
<keyword evidence="1" id="KW-0479">Metal-binding</keyword>
<keyword evidence="1" id="KW-0862">Zinc</keyword>
<feature type="compositionally biased region" description="Basic and acidic residues" evidence="2">
    <location>
        <begin position="344"/>
        <end position="353"/>
    </location>
</feature>
<evidence type="ECO:0000259" key="3">
    <source>
        <dbReference type="PROSITE" id="PS50157"/>
    </source>
</evidence>
<protein>
    <submittedName>
        <fullName evidence="5">C2H2-type domain-containing protein</fullName>
    </submittedName>
</protein>
<reference evidence="5" key="1">
    <citation type="submission" date="2022-11" db="UniProtKB">
        <authorList>
            <consortium name="WormBaseParasite"/>
        </authorList>
    </citation>
    <scope>IDENTIFICATION</scope>
</reference>
<dbReference type="GO" id="GO:0008270">
    <property type="term" value="F:zinc ion binding"/>
    <property type="evidence" value="ECO:0007669"/>
    <property type="project" value="UniProtKB-KW"/>
</dbReference>
<feature type="region of interest" description="Disordered" evidence="2">
    <location>
        <begin position="87"/>
        <end position="121"/>
    </location>
</feature>
<dbReference type="AlphaFoldDB" id="A0A914WIR3"/>